<dbReference type="PROSITE" id="PS51257">
    <property type="entry name" value="PROKAR_LIPOPROTEIN"/>
    <property type="match status" value="1"/>
</dbReference>
<evidence type="ECO:0000256" key="1">
    <source>
        <dbReference type="SAM" id="Coils"/>
    </source>
</evidence>
<organism evidence="5 6">
    <name type="scientific">Bacillus carboniphilus</name>
    <dbReference type="NCBI Taxonomy" id="86663"/>
    <lineage>
        <taxon>Bacteria</taxon>
        <taxon>Bacillati</taxon>
        <taxon>Bacillota</taxon>
        <taxon>Bacilli</taxon>
        <taxon>Bacillales</taxon>
        <taxon>Bacillaceae</taxon>
        <taxon>Bacillus</taxon>
    </lineage>
</organism>
<accession>A0ABN0VZJ1</accession>
<proteinExistence type="predicted"/>
<dbReference type="Gene3D" id="1.20.1270.180">
    <property type="match status" value="1"/>
</dbReference>
<keyword evidence="1" id="KW-0175">Coiled coil</keyword>
<dbReference type="EMBL" id="BAAADJ010000009">
    <property type="protein sequence ID" value="GAA0321236.1"/>
    <property type="molecule type" value="Genomic_DNA"/>
</dbReference>
<dbReference type="RefSeq" id="WP_343796870.1">
    <property type="nucleotide sequence ID" value="NZ_BAAADJ010000009.1"/>
</dbReference>
<evidence type="ECO:0000259" key="4">
    <source>
        <dbReference type="Pfam" id="PF07007"/>
    </source>
</evidence>
<keyword evidence="3" id="KW-0732">Signal</keyword>
<evidence type="ECO:0000313" key="5">
    <source>
        <dbReference type="EMBL" id="GAA0321236.1"/>
    </source>
</evidence>
<protein>
    <recommendedName>
        <fullName evidence="4">Lysozyme inhibitor LprI-like N-terminal domain-containing protein</fullName>
    </recommendedName>
</protein>
<dbReference type="PANTHER" id="PTHR39176">
    <property type="entry name" value="PERIPLASMIC PROTEIN-RELATED"/>
    <property type="match status" value="1"/>
</dbReference>
<evidence type="ECO:0000256" key="3">
    <source>
        <dbReference type="SAM" id="SignalP"/>
    </source>
</evidence>
<comment type="caution">
    <text evidence="5">The sequence shown here is derived from an EMBL/GenBank/DDBJ whole genome shotgun (WGS) entry which is preliminary data.</text>
</comment>
<gene>
    <name evidence="5" type="ORF">GCM10008967_09720</name>
</gene>
<feature type="coiled-coil region" evidence="1">
    <location>
        <begin position="63"/>
        <end position="94"/>
    </location>
</feature>
<feature type="compositionally biased region" description="Polar residues" evidence="2">
    <location>
        <begin position="24"/>
        <end position="48"/>
    </location>
</feature>
<feature type="chain" id="PRO_5046883921" description="Lysozyme inhibitor LprI-like N-terminal domain-containing protein" evidence="3">
    <location>
        <begin position="27"/>
        <end position="186"/>
    </location>
</feature>
<name>A0ABN0VZJ1_9BACI</name>
<dbReference type="InterPro" id="IPR009739">
    <property type="entry name" value="LprI-like_N"/>
</dbReference>
<dbReference type="Pfam" id="PF07007">
    <property type="entry name" value="LprI"/>
    <property type="match status" value="1"/>
</dbReference>
<dbReference type="Proteomes" id="UP001500782">
    <property type="component" value="Unassembled WGS sequence"/>
</dbReference>
<evidence type="ECO:0000256" key="2">
    <source>
        <dbReference type="SAM" id="MobiDB-lite"/>
    </source>
</evidence>
<evidence type="ECO:0000313" key="6">
    <source>
        <dbReference type="Proteomes" id="UP001500782"/>
    </source>
</evidence>
<feature type="domain" description="Lysozyme inhibitor LprI-like N-terminal" evidence="4">
    <location>
        <begin position="91"/>
        <end position="180"/>
    </location>
</feature>
<keyword evidence="6" id="KW-1185">Reference proteome</keyword>
<sequence>MKNKRNFLIGLLTVVLVILTSCENPADDSSPTSDNQVQKNESAQNANEESPEKVDTIEEDISTEDKESLKEEYLKKLNETKREWDEIRENSKDEITYALKTIEGDRYDVWDGLLNEIYGVLKEQLTPKEMDQLRTEQREWIKYRDQSAKEASLKYEGGTQEHLEYVIVLNNLTEERCFELVEEYME</sequence>
<feature type="signal peptide" evidence="3">
    <location>
        <begin position="1"/>
        <end position="26"/>
    </location>
</feature>
<dbReference type="PANTHER" id="PTHR39176:SF1">
    <property type="entry name" value="PERIPLASMIC PROTEIN"/>
    <property type="match status" value="1"/>
</dbReference>
<reference evidence="5 6" key="1">
    <citation type="journal article" date="2019" name="Int. J. Syst. Evol. Microbiol.">
        <title>The Global Catalogue of Microorganisms (GCM) 10K type strain sequencing project: providing services to taxonomists for standard genome sequencing and annotation.</title>
        <authorList>
            <consortium name="The Broad Institute Genomics Platform"/>
            <consortium name="The Broad Institute Genome Sequencing Center for Infectious Disease"/>
            <person name="Wu L."/>
            <person name="Ma J."/>
        </authorList>
    </citation>
    <scope>NUCLEOTIDE SEQUENCE [LARGE SCALE GENOMIC DNA]</scope>
    <source>
        <strain evidence="5 6">JCM 9731</strain>
    </source>
</reference>
<feature type="region of interest" description="Disordered" evidence="2">
    <location>
        <begin position="24"/>
        <end position="59"/>
    </location>
</feature>